<dbReference type="Proteomes" id="UP000774000">
    <property type="component" value="Unassembled WGS sequence"/>
</dbReference>
<evidence type="ECO:0000313" key="2">
    <source>
        <dbReference type="Proteomes" id="UP000774000"/>
    </source>
</evidence>
<dbReference type="RefSeq" id="WP_204703277.1">
    <property type="nucleotide sequence ID" value="NZ_JAFBDQ010000038.1"/>
</dbReference>
<sequence length="123" mass="14677">MSEEKLDISKKISLHFSRDVIRERYDEVAELLKRTLSFIKEETNLIKKDNLARGKLIVASEVRVSKNENDYWDIQDENLKYEITEKTPPEYWGDFNVLRENFISDIQNYPWMPVSISDFVIPF</sequence>
<comment type="caution">
    <text evidence="1">The sequence shown here is derived from an EMBL/GenBank/DDBJ whole genome shotgun (WGS) entry which is preliminary data.</text>
</comment>
<gene>
    <name evidence="1" type="ORF">JOC47_003097</name>
</gene>
<proteinExistence type="predicted"/>
<reference evidence="1" key="1">
    <citation type="submission" date="2021-01" db="EMBL/GenBank/DDBJ databases">
        <title>Genomic Encyclopedia of Type Strains, Phase IV (KMG-IV): sequencing the most valuable type-strain genomes for metagenomic binning, comparative biology and taxonomic classification.</title>
        <authorList>
            <person name="Goeker M."/>
        </authorList>
    </citation>
    <scope>NUCLEOTIDE SEQUENCE</scope>
    <source>
        <strain evidence="1">DSM 23230</strain>
    </source>
</reference>
<evidence type="ECO:0000313" key="1">
    <source>
        <dbReference type="EMBL" id="MBM7558227.1"/>
    </source>
</evidence>
<name>A0A938XYV3_9FIRM</name>
<dbReference type="EMBL" id="JAFBDQ010000038">
    <property type="protein sequence ID" value="MBM7558227.1"/>
    <property type="molecule type" value="Genomic_DNA"/>
</dbReference>
<organism evidence="1 2">
    <name type="scientific">Halanaerobacter jeridensis</name>
    <dbReference type="NCBI Taxonomy" id="706427"/>
    <lineage>
        <taxon>Bacteria</taxon>
        <taxon>Bacillati</taxon>
        <taxon>Bacillota</taxon>
        <taxon>Clostridia</taxon>
        <taxon>Halanaerobiales</taxon>
        <taxon>Halobacteroidaceae</taxon>
        <taxon>Halanaerobacter</taxon>
    </lineage>
</organism>
<dbReference type="AlphaFoldDB" id="A0A938XYV3"/>
<accession>A0A938XYV3</accession>
<keyword evidence="2" id="KW-1185">Reference proteome</keyword>
<protein>
    <submittedName>
        <fullName evidence="1">Uncharacterized protein</fullName>
    </submittedName>
</protein>